<name>A0ABP0YA66_9ROSI</name>
<gene>
    <name evidence="3" type="ORF">CITCOLO1_LOCUS7580</name>
</gene>
<evidence type="ECO:0000313" key="4">
    <source>
        <dbReference type="Proteomes" id="UP001642487"/>
    </source>
</evidence>
<accession>A0ABP0YA66</accession>
<reference evidence="3 4" key="1">
    <citation type="submission" date="2024-03" db="EMBL/GenBank/DDBJ databases">
        <authorList>
            <person name="Gkanogiannis A."/>
            <person name="Becerra Lopez-Lavalle L."/>
        </authorList>
    </citation>
    <scope>NUCLEOTIDE SEQUENCE [LARGE SCALE GENOMIC DNA]</scope>
</reference>
<dbReference type="Proteomes" id="UP001642487">
    <property type="component" value="Chromosome 2"/>
</dbReference>
<evidence type="ECO:0000256" key="2">
    <source>
        <dbReference type="SAM" id="MobiDB-lite"/>
    </source>
</evidence>
<protein>
    <submittedName>
        <fullName evidence="3">Uncharacterized protein</fullName>
    </submittedName>
</protein>
<evidence type="ECO:0000256" key="1">
    <source>
        <dbReference type="SAM" id="Coils"/>
    </source>
</evidence>
<keyword evidence="4" id="KW-1185">Reference proteome</keyword>
<feature type="compositionally biased region" description="Basic and acidic residues" evidence="2">
    <location>
        <begin position="26"/>
        <end position="45"/>
    </location>
</feature>
<dbReference type="EMBL" id="OZ021736">
    <property type="protein sequence ID" value="CAK9315755.1"/>
    <property type="molecule type" value="Genomic_DNA"/>
</dbReference>
<feature type="compositionally biased region" description="Acidic residues" evidence="2">
    <location>
        <begin position="1"/>
        <end position="11"/>
    </location>
</feature>
<organism evidence="3 4">
    <name type="scientific">Citrullus colocynthis</name>
    <name type="common">colocynth</name>
    <dbReference type="NCBI Taxonomy" id="252529"/>
    <lineage>
        <taxon>Eukaryota</taxon>
        <taxon>Viridiplantae</taxon>
        <taxon>Streptophyta</taxon>
        <taxon>Embryophyta</taxon>
        <taxon>Tracheophyta</taxon>
        <taxon>Spermatophyta</taxon>
        <taxon>Magnoliopsida</taxon>
        <taxon>eudicotyledons</taxon>
        <taxon>Gunneridae</taxon>
        <taxon>Pentapetalae</taxon>
        <taxon>rosids</taxon>
        <taxon>fabids</taxon>
        <taxon>Cucurbitales</taxon>
        <taxon>Cucurbitaceae</taxon>
        <taxon>Benincaseae</taxon>
        <taxon>Citrullus</taxon>
    </lineage>
</organism>
<sequence>MENIEAEEDESFKDVDTKPKMAINPSRDHVLTRTSEKPECSDQPKGEGGLSKPDTGFDTTKSGLELERIQKNEIDEMVKALYRRVEELEEKIRQQSRFPSNSDCGSCNEQYSEDEVLGPVNNWNLQKVITFFPNSSSFQ</sequence>
<feature type="coiled-coil region" evidence="1">
    <location>
        <begin position="71"/>
        <end position="98"/>
    </location>
</feature>
<feature type="region of interest" description="Disordered" evidence="2">
    <location>
        <begin position="1"/>
        <end position="65"/>
    </location>
</feature>
<evidence type="ECO:0000313" key="3">
    <source>
        <dbReference type="EMBL" id="CAK9315755.1"/>
    </source>
</evidence>
<proteinExistence type="predicted"/>
<keyword evidence="1" id="KW-0175">Coiled coil</keyword>